<protein>
    <submittedName>
        <fullName evidence="2">Uncharacterized protein</fullName>
    </submittedName>
</protein>
<keyword evidence="1" id="KW-1133">Transmembrane helix</keyword>
<dbReference type="EMBL" id="NPIA01000001">
    <property type="protein sequence ID" value="OZM58376.1"/>
    <property type="molecule type" value="Genomic_DNA"/>
</dbReference>
<reference evidence="2 3" key="2">
    <citation type="submission" date="2017-09" db="EMBL/GenBank/DDBJ databases">
        <title>Bacillus patelloidae sp. nov., isolated from the intestinal tract of a marine limpet.</title>
        <authorList>
            <person name="Liu R."/>
            <person name="Dong C."/>
            <person name="Shao Z."/>
        </authorList>
    </citation>
    <scope>NUCLEOTIDE SEQUENCE [LARGE SCALE GENOMIC DNA]</scope>
    <source>
        <strain evidence="2 3">SA5d-4</strain>
    </source>
</reference>
<comment type="caution">
    <text evidence="2">The sequence shown here is derived from an EMBL/GenBank/DDBJ whole genome shotgun (WGS) entry which is preliminary data.</text>
</comment>
<feature type="transmembrane region" description="Helical" evidence="1">
    <location>
        <begin position="42"/>
        <end position="60"/>
    </location>
</feature>
<evidence type="ECO:0000256" key="1">
    <source>
        <dbReference type="SAM" id="Phobius"/>
    </source>
</evidence>
<proteinExistence type="predicted"/>
<feature type="transmembrane region" description="Helical" evidence="1">
    <location>
        <begin position="72"/>
        <end position="92"/>
    </location>
</feature>
<feature type="transmembrane region" description="Helical" evidence="1">
    <location>
        <begin position="104"/>
        <end position="121"/>
    </location>
</feature>
<dbReference type="AlphaFoldDB" id="A0A263BYY0"/>
<dbReference type="RefSeq" id="WP_094921167.1">
    <property type="nucleotide sequence ID" value="NZ_NPIA01000001.1"/>
</dbReference>
<name>A0A263BYY0_9BACI</name>
<keyword evidence="1" id="KW-0472">Membrane</keyword>
<organism evidence="2 3">
    <name type="scientific">Lottiidibacillus patelloidae</name>
    <dbReference type="NCBI Taxonomy" id="2670334"/>
    <lineage>
        <taxon>Bacteria</taxon>
        <taxon>Bacillati</taxon>
        <taxon>Bacillota</taxon>
        <taxon>Bacilli</taxon>
        <taxon>Bacillales</taxon>
        <taxon>Bacillaceae</taxon>
        <taxon>Lottiidibacillus</taxon>
    </lineage>
</organism>
<accession>A0A263BYY0</accession>
<feature type="transmembrane region" description="Helical" evidence="1">
    <location>
        <begin position="12"/>
        <end position="30"/>
    </location>
</feature>
<evidence type="ECO:0000313" key="3">
    <source>
        <dbReference type="Proteomes" id="UP000217083"/>
    </source>
</evidence>
<sequence>MAKEKKNYNLGPRLITVSTVIAFLSFFHTWGKDLENNTTMNGFEVSPPVVWYILIFAYPIYKVFKGDFMNKFAAIIIALNGLFFAFLFIGRANSEDTAAAHGPFVYLGAITLLIIGIILFPKKER</sequence>
<evidence type="ECO:0000313" key="2">
    <source>
        <dbReference type="EMBL" id="OZM58376.1"/>
    </source>
</evidence>
<gene>
    <name evidence="2" type="ORF">CIB95_02055</name>
</gene>
<keyword evidence="3" id="KW-1185">Reference proteome</keyword>
<keyword evidence="1" id="KW-0812">Transmembrane</keyword>
<reference evidence="3" key="1">
    <citation type="submission" date="2017-08" db="EMBL/GenBank/DDBJ databases">
        <authorList>
            <person name="Huang Z."/>
        </authorList>
    </citation>
    <scope>NUCLEOTIDE SEQUENCE [LARGE SCALE GENOMIC DNA]</scope>
    <source>
        <strain evidence="3">SA5d-4</strain>
    </source>
</reference>
<dbReference type="Proteomes" id="UP000217083">
    <property type="component" value="Unassembled WGS sequence"/>
</dbReference>